<dbReference type="AlphaFoldDB" id="A0A438IWH1"/>
<sequence length="112" mass="12474">MWSGGVTTHSRKCTSDYCGDHRGKKESRLGQMGHSLKAWAEASKARSKASKAKTEALLARAERYKGATNTEATSSTSTHEFRITKCMVALENIGFLDKEKYVKVVEKFNSRL</sequence>
<organism evidence="2 3">
    <name type="scientific">Vitis vinifera</name>
    <name type="common">Grape</name>
    <dbReference type="NCBI Taxonomy" id="29760"/>
    <lineage>
        <taxon>Eukaryota</taxon>
        <taxon>Viridiplantae</taxon>
        <taxon>Streptophyta</taxon>
        <taxon>Embryophyta</taxon>
        <taxon>Tracheophyta</taxon>
        <taxon>Spermatophyta</taxon>
        <taxon>Magnoliopsida</taxon>
        <taxon>eudicotyledons</taxon>
        <taxon>Gunneridae</taxon>
        <taxon>Pentapetalae</taxon>
        <taxon>rosids</taxon>
        <taxon>Vitales</taxon>
        <taxon>Vitaceae</taxon>
        <taxon>Viteae</taxon>
        <taxon>Vitis</taxon>
    </lineage>
</organism>
<evidence type="ECO:0000313" key="2">
    <source>
        <dbReference type="EMBL" id="RVX00815.1"/>
    </source>
</evidence>
<dbReference type="Proteomes" id="UP000288805">
    <property type="component" value="Unassembled WGS sequence"/>
</dbReference>
<comment type="caution">
    <text evidence="2">The sequence shown here is derived from an EMBL/GenBank/DDBJ whole genome shotgun (WGS) entry which is preliminary data.</text>
</comment>
<name>A0A438IWH1_VITVI</name>
<reference evidence="2 3" key="1">
    <citation type="journal article" date="2018" name="PLoS Genet.">
        <title>Population sequencing reveals clonal diversity and ancestral inbreeding in the grapevine cultivar Chardonnay.</title>
        <authorList>
            <person name="Roach M.J."/>
            <person name="Johnson D.L."/>
            <person name="Bohlmann J."/>
            <person name="van Vuuren H.J."/>
            <person name="Jones S.J."/>
            <person name="Pretorius I.S."/>
            <person name="Schmidt S.A."/>
            <person name="Borneman A.R."/>
        </authorList>
    </citation>
    <scope>NUCLEOTIDE SEQUENCE [LARGE SCALE GENOMIC DNA]</scope>
    <source>
        <strain evidence="3">cv. Chardonnay</strain>
        <tissue evidence="2">Leaf</tissue>
    </source>
</reference>
<protein>
    <submittedName>
        <fullName evidence="2">Uncharacterized protein</fullName>
    </submittedName>
</protein>
<gene>
    <name evidence="2" type="ORF">CK203_026543</name>
</gene>
<feature type="compositionally biased region" description="Basic and acidic residues" evidence="1">
    <location>
        <begin position="18"/>
        <end position="28"/>
    </location>
</feature>
<evidence type="ECO:0000256" key="1">
    <source>
        <dbReference type="SAM" id="MobiDB-lite"/>
    </source>
</evidence>
<accession>A0A438IWH1</accession>
<feature type="region of interest" description="Disordered" evidence="1">
    <location>
        <begin position="1"/>
        <end position="31"/>
    </location>
</feature>
<proteinExistence type="predicted"/>
<dbReference type="EMBL" id="QGNW01000079">
    <property type="protein sequence ID" value="RVX00815.1"/>
    <property type="molecule type" value="Genomic_DNA"/>
</dbReference>
<evidence type="ECO:0000313" key="3">
    <source>
        <dbReference type="Proteomes" id="UP000288805"/>
    </source>
</evidence>